<feature type="transmembrane region" description="Helical" evidence="6">
    <location>
        <begin position="217"/>
        <end position="239"/>
    </location>
</feature>
<keyword evidence="9" id="KW-1185">Reference proteome</keyword>
<keyword evidence="3 6" id="KW-1133">Transmembrane helix</keyword>
<dbReference type="Proteomes" id="UP001396898">
    <property type="component" value="Unassembled WGS sequence"/>
</dbReference>
<evidence type="ECO:0000256" key="4">
    <source>
        <dbReference type="ARBA" id="ARBA00023136"/>
    </source>
</evidence>
<sequence>MHSGVWLVLTPLLLSHQIVLWTGTSICIAVCALRFGIRNLTFRRLFPEDYLMLASLIILIALAAVLQHYLGDFYLVLAIMNRRALPGPDFPTRTESAMRGTGIALVLSTVGIWAIELSFLTFFRRFGAQIRAYMAAWWIACFLVVATAVVQIGIIPYSCLFTSWTSLLTRCETDASLTLIYDSYKASIALDVISDVVIVCFPTLIAWRTKITMRQKIFLAGIFLLMGLTIAVTITRGFIFEDAYKSVNDFDRKVINMAWMLFWFMIQYFVYRKRDELARRQRAAQGSPAAAVSRQCRNRWFRLHGSVLQTLADLEATDIDQDCSQLLEHQPPSGTPSGKLTAEFSSWSATDTYKRSFSHYETLHSSHTANSSSL</sequence>
<feature type="transmembrane region" description="Helical" evidence="6">
    <location>
        <begin position="49"/>
        <end position="70"/>
    </location>
</feature>
<evidence type="ECO:0000256" key="2">
    <source>
        <dbReference type="ARBA" id="ARBA00022692"/>
    </source>
</evidence>
<feature type="transmembrane region" description="Helical" evidence="6">
    <location>
        <begin position="135"/>
        <end position="157"/>
    </location>
</feature>
<comment type="caution">
    <text evidence="8">The sequence shown here is derived from an EMBL/GenBank/DDBJ whole genome shotgun (WGS) entry which is preliminary data.</text>
</comment>
<name>A0ABR1R6F3_9PEZI</name>
<evidence type="ECO:0000256" key="3">
    <source>
        <dbReference type="ARBA" id="ARBA00022989"/>
    </source>
</evidence>
<accession>A0ABR1R6F3</accession>
<comment type="subcellular location">
    <subcellularLocation>
        <location evidence="1">Membrane</location>
        <topology evidence="1">Multi-pass membrane protein</topology>
    </subcellularLocation>
</comment>
<evidence type="ECO:0000256" key="5">
    <source>
        <dbReference type="ARBA" id="ARBA00038359"/>
    </source>
</evidence>
<organism evidence="8 9">
    <name type="scientific">Apiospora marii</name>
    <dbReference type="NCBI Taxonomy" id="335849"/>
    <lineage>
        <taxon>Eukaryota</taxon>
        <taxon>Fungi</taxon>
        <taxon>Dikarya</taxon>
        <taxon>Ascomycota</taxon>
        <taxon>Pezizomycotina</taxon>
        <taxon>Sordariomycetes</taxon>
        <taxon>Xylariomycetidae</taxon>
        <taxon>Amphisphaeriales</taxon>
        <taxon>Apiosporaceae</taxon>
        <taxon>Apiospora</taxon>
    </lineage>
</organism>
<keyword evidence="4 6" id="KW-0472">Membrane</keyword>
<keyword evidence="2 6" id="KW-0812">Transmembrane</keyword>
<feature type="transmembrane region" description="Helical" evidence="6">
    <location>
        <begin position="103"/>
        <end position="123"/>
    </location>
</feature>
<evidence type="ECO:0000256" key="1">
    <source>
        <dbReference type="ARBA" id="ARBA00004141"/>
    </source>
</evidence>
<dbReference type="EMBL" id="JAQQWI010000018">
    <property type="protein sequence ID" value="KAK8001248.1"/>
    <property type="molecule type" value="Genomic_DNA"/>
</dbReference>
<feature type="domain" description="Rhodopsin" evidence="7">
    <location>
        <begin position="33"/>
        <end position="255"/>
    </location>
</feature>
<dbReference type="Pfam" id="PF20684">
    <property type="entry name" value="Fung_rhodopsin"/>
    <property type="match status" value="1"/>
</dbReference>
<protein>
    <recommendedName>
        <fullName evidence="7">Rhodopsin domain-containing protein</fullName>
    </recommendedName>
</protein>
<evidence type="ECO:0000313" key="9">
    <source>
        <dbReference type="Proteomes" id="UP001396898"/>
    </source>
</evidence>
<gene>
    <name evidence="8" type="ORF">PG991_013470</name>
</gene>
<comment type="similarity">
    <text evidence="5">Belongs to the SAT4 family.</text>
</comment>
<dbReference type="InterPro" id="IPR049326">
    <property type="entry name" value="Rhodopsin_dom_fungi"/>
</dbReference>
<feature type="transmembrane region" description="Helical" evidence="6">
    <location>
        <begin position="254"/>
        <end position="271"/>
    </location>
</feature>
<reference evidence="8 9" key="1">
    <citation type="submission" date="2023-01" db="EMBL/GenBank/DDBJ databases">
        <title>Analysis of 21 Apiospora genomes using comparative genomics revels a genus with tremendous synthesis potential of carbohydrate active enzymes and secondary metabolites.</title>
        <authorList>
            <person name="Sorensen T."/>
        </authorList>
    </citation>
    <scope>NUCLEOTIDE SEQUENCE [LARGE SCALE GENOMIC DNA]</scope>
    <source>
        <strain evidence="8 9">CBS 20057</strain>
    </source>
</reference>
<dbReference type="PANTHER" id="PTHR33048:SF47">
    <property type="entry name" value="INTEGRAL MEMBRANE PROTEIN-RELATED"/>
    <property type="match status" value="1"/>
</dbReference>
<evidence type="ECO:0000313" key="8">
    <source>
        <dbReference type="EMBL" id="KAK8001248.1"/>
    </source>
</evidence>
<feature type="transmembrane region" description="Helical" evidence="6">
    <location>
        <begin position="186"/>
        <end position="205"/>
    </location>
</feature>
<dbReference type="PANTHER" id="PTHR33048">
    <property type="entry name" value="PTH11-LIKE INTEGRAL MEMBRANE PROTEIN (AFU_ORTHOLOGUE AFUA_5G11245)"/>
    <property type="match status" value="1"/>
</dbReference>
<proteinExistence type="inferred from homology"/>
<evidence type="ECO:0000256" key="6">
    <source>
        <dbReference type="SAM" id="Phobius"/>
    </source>
</evidence>
<feature type="transmembrane region" description="Helical" evidence="6">
    <location>
        <begin position="18"/>
        <end position="37"/>
    </location>
</feature>
<dbReference type="InterPro" id="IPR052337">
    <property type="entry name" value="SAT4-like"/>
</dbReference>
<evidence type="ECO:0000259" key="7">
    <source>
        <dbReference type="Pfam" id="PF20684"/>
    </source>
</evidence>